<sequence>MAIRDNHLSTNFMTPEISLSINYPKSQILRVYCPLAINYKLPLQIPCAHEEFLEIVFSKFNIESEIKAIGMLLSFIKKPMNGFSNEQFSSSTQLIHSSQTAQKLIKLTHMPRSELRIHDFCAEINAEREMKTLELSMSEISIMKTVKDIELVEVDNARSKGSRRKPFRTSWTIESMAACERTSLLFELKETVLRSHDIEVPLVEANHLRCNVEVENGRISPMRIIFVVHSTQLNLFLNLDEAFLWYKLTKAGFEWTPGPSIRPFSKDSSEMLKMNQRHRKSKSDPAIKSAYDKSPLVIEYFLSAKINNAKCSIESHQSKALMTFRSLSILNHKHADSAGIILNMDKLQSFTESVLGKGPPAFESGTHHWGTLIGIEQVRLGKSVDFEGGRDLNKTICHNDVKVYGFTSEVSNEIAENLTQLIRTVSNFVENHFHNRERSRNSRISSVVKVDCRYADVNVRDVTVYVRSSQCPELVLFRLDTLQADRNLKALKIKISGVAFGLTQFIGAKVQCLPSDRLDEKFFEIKESLATFELSDYALEKLSVEFPAGHVTYFKWSPRVHILFHESVIEIINHLRSAVMSSPPTAPMSFKTPPSETGRLNLLKFISANLRNFHFIFKLDTGQMMELRLINFGCVCNKLSEIRFSSTSMIFDFDDHAKLINIEELKVTYKEKDDVLDALRKEKASFFKLPRKTFSNRVFFIEASLLHLHFPFNYVFRDTFEHCIATFKMIKKLYKHNSEPFSSSKLPPDLVFRVKKWLWTIEDDPLEIKLRSVYDFHSQEVVEQHKRQKLLDDRIKQMEAEVSTYGVLSSEKRNGFYEQLADRNILIYIARIRKMKAEKKWIKYSNLFSWTVDDFTLTVFADKSMNGNEPLKELLLMIDQDLQNETVAAFEYSTMWGRVIQLNASNWRVQLRDYPTDLVKAEDFSWTGTLCGAEQHGTEEQNWKQFTIDPGQPWSKREVMRNLAPLKFFHDIEMNYDLLELGWGPCLEAAWGEFQHAFDRITSGPPDNSPALPWWDKQRLKYRGKILLRANRSEWHHLSSKSPYAHEERLCWQWKAITESKNGLTMSWVHGKISFLGDLIITINTRRKWSNIKFIEMPNLTMDWIISWNLPPNGNHTGHNVLPSSTVLKNGADTYLSFRSRSLDLEWRINVPNGMRIFLFSTTLNWLSSFWKSITDVARPIKRGNGCWADSSPSKKKFSRHYNKASLLWRFDSLVCEYRQSFSKNIGFVIQSKAGFLESKHLLKIEEKGPLPKGAILLRPRAEWSMEKMTLEAKEIHVYLKNASSSTDNAEKNFFASLDNVKFRRFAEFIENADRRKIIFDAADFKALWKVENRDCIMTLINSAECGNILKKNLTAKLTVMFSKNDSTSKNNKHQAEDRAVDSADFVNPLNQLLNSGKKTCSTEFVEQSAKANEEKPVYTGLECNLRNCQVLLKGFERPGFMCLTADNINLIRHEYCRAWRDGQYLDKFGTKGTLTGMQLFSLSVDSKGSPLNENEHLWVSSYQIQQELSHDLDPPENMPGGYTKIVHPCVGATRY</sequence>
<dbReference type="Pfam" id="PF10344">
    <property type="entry name" value="Hobbit"/>
    <property type="match status" value="1"/>
</dbReference>
<evidence type="ECO:0000259" key="1">
    <source>
        <dbReference type="SMART" id="SM01214"/>
    </source>
</evidence>
<feature type="domain" description="FMP27/BLTP2/Hobbit GFWDK motif-containing RBG unit" evidence="1">
    <location>
        <begin position="913"/>
        <end position="1046"/>
    </location>
</feature>
<dbReference type="InParanoid" id="E4X056"/>
<organism evidence="2">
    <name type="scientific">Oikopleura dioica</name>
    <name type="common">Tunicate</name>
    <dbReference type="NCBI Taxonomy" id="34765"/>
    <lineage>
        <taxon>Eukaryota</taxon>
        <taxon>Metazoa</taxon>
        <taxon>Chordata</taxon>
        <taxon>Tunicata</taxon>
        <taxon>Appendicularia</taxon>
        <taxon>Copelata</taxon>
        <taxon>Oikopleuridae</taxon>
        <taxon>Oikopleura</taxon>
    </lineage>
</organism>
<dbReference type="EMBL" id="FN653020">
    <property type="protein sequence ID" value="CBY23154.1"/>
    <property type="molecule type" value="Genomic_DNA"/>
</dbReference>
<gene>
    <name evidence="2" type="ORF">GSOID_T00015086001</name>
</gene>
<name>E4X056_OIKDI</name>
<keyword evidence="3" id="KW-1185">Reference proteome</keyword>
<proteinExistence type="predicted"/>
<dbReference type="InterPro" id="IPR019441">
    <property type="entry name" value="FMP27/BLTP2/Hobbit_GFWDK_RBG"/>
</dbReference>
<dbReference type="PANTHER" id="PTHR15678:SF6">
    <property type="entry name" value="BRIDGE-LIKE LIPID TRANSFER PROTEIN FAMILY MEMBER 2"/>
    <property type="match status" value="1"/>
</dbReference>
<dbReference type="Proteomes" id="UP000001307">
    <property type="component" value="Unassembled WGS sequence"/>
</dbReference>
<protein>
    <recommendedName>
        <fullName evidence="1">FMP27/BLTP2/Hobbit GFWDK motif-containing RBG unit domain-containing protein</fullName>
    </recommendedName>
</protein>
<dbReference type="SMART" id="SM01214">
    <property type="entry name" value="Fmp27_GFWDK"/>
    <property type="match status" value="1"/>
</dbReference>
<dbReference type="PANTHER" id="PTHR15678">
    <property type="entry name" value="ANTIGEN MLAA-22-RELATED"/>
    <property type="match status" value="1"/>
</dbReference>
<dbReference type="OrthoDB" id="1562405at2759"/>
<evidence type="ECO:0000313" key="2">
    <source>
        <dbReference type="EMBL" id="CBY23154.1"/>
    </source>
</evidence>
<accession>E4X056</accession>
<evidence type="ECO:0000313" key="3">
    <source>
        <dbReference type="Proteomes" id="UP000001307"/>
    </source>
</evidence>
<dbReference type="InterPro" id="IPR045167">
    <property type="entry name" value="Hobbit"/>
</dbReference>
<reference evidence="2" key="1">
    <citation type="journal article" date="2010" name="Science">
        <title>Plasticity of animal genome architecture unmasked by rapid evolution of a pelagic tunicate.</title>
        <authorList>
            <person name="Denoeud F."/>
            <person name="Henriet S."/>
            <person name="Mungpakdee S."/>
            <person name="Aury J.M."/>
            <person name="Da Silva C."/>
            <person name="Brinkmann H."/>
            <person name="Mikhaleva J."/>
            <person name="Olsen L.C."/>
            <person name="Jubin C."/>
            <person name="Canestro C."/>
            <person name="Bouquet J.M."/>
            <person name="Danks G."/>
            <person name="Poulain J."/>
            <person name="Campsteijn C."/>
            <person name="Adamski M."/>
            <person name="Cross I."/>
            <person name="Yadetie F."/>
            <person name="Muffato M."/>
            <person name="Louis A."/>
            <person name="Butcher S."/>
            <person name="Tsagkogeorga G."/>
            <person name="Konrad A."/>
            <person name="Singh S."/>
            <person name="Jensen M.F."/>
            <person name="Cong E.H."/>
            <person name="Eikeseth-Otteraa H."/>
            <person name="Noel B."/>
            <person name="Anthouard V."/>
            <person name="Porcel B.M."/>
            <person name="Kachouri-Lafond R."/>
            <person name="Nishino A."/>
            <person name="Ugolini M."/>
            <person name="Chourrout P."/>
            <person name="Nishida H."/>
            <person name="Aasland R."/>
            <person name="Huzurbazar S."/>
            <person name="Westhof E."/>
            <person name="Delsuc F."/>
            <person name="Lehrach H."/>
            <person name="Reinhardt R."/>
            <person name="Weissenbach J."/>
            <person name="Roy S.W."/>
            <person name="Artiguenave F."/>
            <person name="Postlethwait J.H."/>
            <person name="Manak J.R."/>
            <person name="Thompson E.M."/>
            <person name="Jaillon O."/>
            <person name="Du Pasquier L."/>
            <person name="Boudinot P."/>
            <person name="Liberles D.A."/>
            <person name="Volff J.N."/>
            <person name="Philippe H."/>
            <person name="Lenhard B."/>
            <person name="Roest Crollius H."/>
            <person name="Wincker P."/>
            <person name="Chourrout D."/>
        </authorList>
    </citation>
    <scope>NUCLEOTIDE SEQUENCE [LARGE SCALE GENOMIC DNA]</scope>
</reference>